<evidence type="ECO:0000256" key="1">
    <source>
        <dbReference type="SAM" id="Phobius"/>
    </source>
</evidence>
<protein>
    <submittedName>
        <fullName evidence="2">Uncharacterized protein</fullName>
    </submittedName>
</protein>
<dbReference type="EMBL" id="JAIWYP010000010">
    <property type="protein sequence ID" value="KAH3753930.1"/>
    <property type="molecule type" value="Genomic_DNA"/>
</dbReference>
<organism evidence="2 3">
    <name type="scientific">Dreissena polymorpha</name>
    <name type="common">Zebra mussel</name>
    <name type="synonym">Mytilus polymorpha</name>
    <dbReference type="NCBI Taxonomy" id="45954"/>
    <lineage>
        <taxon>Eukaryota</taxon>
        <taxon>Metazoa</taxon>
        <taxon>Spiralia</taxon>
        <taxon>Lophotrochozoa</taxon>
        <taxon>Mollusca</taxon>
        <taxon>Bivalvia</taxon>
        <taxon>Autobranchia</taxon>
        <taxon>Heteroconchia</taxon>
        <taxon>Euheterodonta</taxon>
        <taxon>Imparidentia</taxon>
        <taxon>Neoheterodontei</taxon>
        <taxon>Myida</taxon>
        <taxon>Dreissenoidea</taxon>
        <taxon>Dreissenidae</taxon>
        <taxon>Dreissena</taxon>
    </lineage>
</organism>
<evidence type="ECO:0000313" key="2">
    <source>
        <dbReference type="EMBL" id="KAH3753930.1"/>
    </source>
</evidence>
<keyword evidence="1" id="KW-0812">Transmembrane</keyword>
<reference evidence="2" key="2">
    <citation type="submission" date="2020-11" db="EMBL/GenBank/DDBJ databases">
        <authorList>
            <person name="McCartney M.A."/>
            <person name="Auch B."/>
            <person name="Kono T."/>
            <person name="Mallez S."/>
            <person name="Becker A."/>
            <person name="Gohl D.M."/>
            <person name="Silverstein K.A.T."/>
            <person name="Koren S."/>
            <person name="Bechman K.B."/>
            <person name="Herman A."/>
            <person name="Abrahante J.E."/>
            <person name="Garbe J."/>
        </authorList>
    </citation>
    <scope>NUCLEOTIDE SEQUENCE</scope>
    <source>
        <strain evidence="2">Duluth1</strain>
        <tissue evidence="2">Whole animal</tissue>
    </source>
</reference>
<keyword evidence="1" id="KW-1133">Transmembrane helix</keyword>
<evidence type="ECO:0000313" key="3">
    <source>
        <dbReference type="Proteomes" id="UP000828390"/>
    </source>
</evidence>
<keyword evidence="1" id="KW-0472">Membrane</keyword>
<comment type="caution">
    <text evidence="2">The sequence shown here is derived from an EMBL/GenBank/DDBJ whole genome shotgun (WGS) entry which is preliminary data.</text>
</comment>
<name>A0A9D4DSP6_DREPO</name>
<keyword evidence="3" id="KW-1185">Reference proteome</keyword>
<dbReference type="InterPro" id="IPR029034">
    <property type="entry name" value="Cystine-knot_cytokine"/>
</dbReference>
<feature type="transmembrane region" description="Helical" evidence="1">
    <location>
        <begin position="12"/>
        <end position="31"/>
    </location>
</feature>
<proteinExistence type="predicted"/>
<dbReference type="SUPFAM" id="SSF57501">
    <property type="entry name" value="Cystine-knot cytokines"/>
    <property type="match status" value="1"/>
</dbReference>
<reference evidence="2" key="1">
    <citation type="journal article" date="2019" name="bioRxiv">
        <title>The Genome of the Zebra Mussel, Dreissena polymorpha: A Resource for Invasive Species Research.</title>
        <authorList>
            <person name="McCartney M.A."/>
            <person name="Auch B."/>
            <person name="Kono T."/>
            <person name="Mallez S."/>
            <person name="Zhang Y."/>
            <person name="Obille A."/>
            <person name="Becker A."/>
            <person name="Abrahante J.E."/>
            <person name="Garbe J."/>
            <person name="Badalamenti J.P."/>
            <person name="Herman A."/>
            <person name="Mangelson H."/>
            <person name="Liachko I."/>
            <person name="Sullivan S."/>
            <person name="Sone E.D."/>
            <person name="Koren S."/>
            <person name="Silverstein K.A.T."/>
            <person name="Beckman K.B."/>
            <person name="Gohl D.M."/>
        </authorList>
    </citation>
    <scope>NUCLEOTIDE SEQUENCE</scope>
    <source>
        <strain evidence="2">Duluth1</strain>
        <tissue evidence="2">Whole animal</tissue>
    </source>
</reference>
<dbReference type="AlphaFoldDB" id="A0A9D4DSP6"/>
<accession>A0A9D4DSP6</accession>
<dbReference type="OrthoDB" id="6134537at2759"/>
<sequence>MGETCSKTRILSMVVVVLALVLVAVVVAFIYRETRGRRRRTELNENNVKALYPVYFRDQEEQDAFQESFFESFYSNRTVIKPTVDSEQACSFNCTFYPVRQKRMAQNGVQHGCCISNARFHFPTNHTNIKGQVRTFLQFGTKKQYFTVHACTALIGCTGCVCSQEKNFAPAVVLKIGVQKVDDIEDTEIDYFSFPGCCKCINT</sequence>
<gene>
    <name evidence="2" type="ORF">DPMN_188583</name>
</gene>
<dbReference type="Proteomes" id="UP000828390">
    <property type="component" value="Unassembled WGS sequence"/>
</dbReference>